<feature type="transmembrane region" description="Helical" evidence="6">
    <location>
        <begin position="102"/>
        <end position="124"/>
    </location>
</feature>
<feature type="transmembrane region" description="Helical" evidence="6">
    <location>
        <begin position="154"/>
        <end position="178"/>
    </location>
</feature>
<keyword evidence="4 6" id="KW-1133">Transmembrane helix</keyword>
<evidence type="ECO:0000256" key="4">
    <source>
        <dbReference type="ARBA" id="ARBA00022989"/>
    </source>
</evidence>
<comment type="caution">
    <text evidence="8">The sequence shown here is derived from an EMBL/GenBank/DDBJ whole genome shotgun (WGS) entry which is preliminary data.</text>
</comment>
<dbReference type="EMBL" id="JAGQLH010000062">
    <property type="protein sequence ID" value="MCA9385967.1"/>
    <property type="molecule type" value="Genomic_DNA"/>
</dbReference>
<dbReference type="InterPro" id="IPR000620">
    <property type="entry name" value="EamA_dom"/>
</dbReference>
<feature type="transmembrane region" description="Helical" evidence="6">
    <location>
        <begin position="131"/>
        <end position="148"/>
    </location>
</feature>
<evidence type="ECO:0000313" key="9">
    <source>
        <dbReference type="Proteomes" id="UP000754563"/>
    </source>
</evidence>
<reference evidence="8" key="1">
    <citation type="submission" date="2020-04" db="EMBL/GenBank/DDBJ databases">
        <authorList>
            <person name="Zhang T."/>
        </authorList>
    </citation>
    <scope>NUCLEOTIDE SEQUENCE</scope>
    <source>
        <strain evidence="8">HKST-UBA11</strain>
    </source>
</reference>
<feature type="transmembrane region" description="Helical" evidence="6">
    <location>
        <begin position="190"/>
        <end position="211"/>
    </location>
</feature>
<feature type="transmembrane region" description="Helical" evidence="6">
    <location>
        <begin position="274"/>
        <end position="291"/>
    </location>
</feature>
<evidence type="ECO:0000256" key="3">
    <source>
        <dbReference type="ARBA" id="ARBA00022692"/>
    </source>
</evidence>
<dbReference type="Proteomes" id="UP000754563">
    <property type="component" value="Unassembled WGS sequence"/>
</dbReference>
<reference evidence="8" key="2">
    <citation type="journal article" date="2021" name="Microbiome">
        <title>Successional dynamics and alternative stable states in a saline activated sludge microbial community over 9 years.</title>
        <authorList>
            <person name="Wang Y."/>
            <person name="Ye J."/>
            <person name="Ju F."/>
            <person name="Liu L."/>
            <person name="Boyd J.A."/>
            <person name="Deng Y."/>
            <person name="Parks D.H."/>
            <person name="Jiang X."/>
            <person name="Yin X."/>
            <person name="Woodcroft B.J."/>
            <person name="Tyson G.W."/>
            <person name="Hugenholtz P."/>
            <person name="Polz M.F."/>
            <person name="Zhang T."/>
        </authorList>
    </citation>
    <scope>NUCLEOTIDE SEQUENCE</scope>
    <source>
        <strain evidence="8">HKST-UBA11</strain>
    </source>
</reference>
<dbReference type="PANTHER" id="PTHR32322:SF18">
    <property type="entry name" value="S-ADENOSYLMETHIONINE_S-ADENOSYLHOMOCYSTEINE TRANSPORTER"/>
    <property type="match status" value="1"/>
</dbReference>
<evidence type="ECO:0000256" key="5">
    <source>
        <dbReference type="ARBA" id="ARBA00023136"/>
    </source>
</evidence>
<dbReference type="Pfam" id="PF00892">
    <property type="entry name" value="EamA"/>
    <property type="match status" value="2"/>
</dbReference>
<dbReference type="AlphaFoldDB" id="A0A955L8C9"/>
<dbReference type="PANTHER" id="PTHR32322">
    <property type="entry name" value="INNER MEMBRANE TRANSPORTER"/>
    <property type="match status" value="1"/>
</dbReference>
<feature type="transmembrane region" description="Helical" evidence="6">
    <location>
        <begin position="217"/>
        <end position="236"/>
    </location>
</feature>
<dbReference type="SUPFAM" id="SSF103481">
    <property type="entry name" value="Multidrug resistance efflux transporter EmrE"/>
    <property type="match status" value="2"/>
</dbReference>
<evidence type="ECO:0000256" key="1">
    <source>
        <dbReference type="ARBA" id="ARBA00004651"/>
    </source>
</evidence>
<accession>A0A955L8C9</accession>
<evidence type="ECO:0000313" key="8">
    <source>
        <dbReference type="EMBL" id="MCA9385967.1"/>
    </source>
</evidence>
<dbReference type="InterPro" id="IPR037185">
    <property type="entry name" value="EmrE-like"/>
</dbReference>
<dbReference type="InterPro" id="IPR050638">
    <property type="entry name" value="AA-Vitamin_Transporters"/>
</dbReference>
<feature type="transmembrane region" description="Helical" evidence="6">
    <location>
        <begin position="248"/>
        <end position="268"/>
    </location>
</feature>
<evidence type="ECO:0000256" key="6">
    <source>
        <dbReference type="SAM" id="Phobius"/>
    </source>
</evidence>
<sequence>MNKLISHKTYTAAFLMCISIAFYGVYTGIQKQGLAIIQNPFEFAGYTMIYSSLFLFVPALSSIKKEPIVVTKKFLAILVTLSLTTQFIALSLKLFALTFTTATSVGIVSSFASVILAIYAVIITKESLSKGFWGILTLMCVGLLLFNTEFSNGVSFTFGTGELLVFLFINITSISNAFVKNFTKHYPPALLSFGRMFFAIPALLLTAYVTHGLHLEYLFNPFAIGAGFLFAFRNLFYYMAIKLTKLSNIAIINIFTPVVTFIYAYIFIDERISFVQTIGFAFITMGAFLHVRDKYTH</sequence>
<feature type="transmembrane region" description="Helical" evidence="6">
    <location>
        <begin position="12"/>
        <end position="29"/>
    </location>
</feature>
<organism evidence="8 9">
    <name type="scientific">Candidatus Dojkabacteria bacterium</name>
    <dbReference type="NCBI Taxonomy" id="2099670"/>
    <lineage>
        <taxon>Bacteria</taxon>
        <taxon>Candidatus Dojkabacteria</taxon>
    </lineage>
</organism>
<name>A0A955L8C9_9BACT</name>
<comment type="subcellular location">
    <subcellularLocation>
        <location evidence="1">Cell membrane</location>
        <topology evidence="1">Multi-pass membrane protein</topology>
    </subcellularLocation>
</comment>
<dbReference type="GO" id="GO:0005886">
    <property type="term" value="C:plasma membrane"/>
    <property type="evidence" value="ECO:0007669"/>
    <property type="project" value="UniProtKB-SubCell"/>
</dbReference>
<evidence type="ECO:0000256" key="2">
    <source>
        <dbReference type="ARBA" id="ARBA00022475"/>
    </source>
</evidence>
<keyword evidence="3 6" id="KW-0812">Transmembrane</keyword>
<keyword evidence="2" id="KW-1003">Cell membrane</keyword>
<evidence type="ECO:0000259" key="7">
    <source>
        <dbReference type="Pfam" id="PF00892"/>
    </source>
</evidence>
<feature type="domain" description="EamA" evidence="7">
    <location>
        <begin position="160"/>
        <end position="289"/>
    </location>
</feature>
<keyword evidence="5 6" id="KW-0472">Membrane</keyword>
<feature type="transmembrane region" description="Helical" evidence="6">
    <location>
        <begin position="75"/>
        <end position="96"/>
    </location>
</feature>
<gene>
    <name evidence="8" type="ORF">KC717_04955</name>
</gene>
<feature type="transmembrane region" description="Helical" evidence="6">
    <location>
        <begin position="41"/>
        <end position="63"/>
    </location>
</feature>
<proteinExistence type="predicted"/>
<feature type="domain" description="EamA" evidence="7">
    <location>
        <begin position="12"/>
        <end position="147"/>
    </location>
</feature>
<protein>
    <submittedName>
        <fullName evidence="8">DMT family transporter</fullName>
    </submittedName>
</protein>